<keyword evidence="1" id="KW-0547">Nucleotide-binding</keyword>
<dbReference type="InterPro" id="IPR016102">
    <property type="entry name" value="Succinyl-CoA_synth-like"/>
</dbReference>
<keyword evidence="1" id="KW-0067">ATP-binding</keyword>
<accession>A0ABW2T1I7</accession>
<gene>
    <name evidence="3" type="ORF">ACFQVD_19320</name>
</gene>
<keyword evidence="4" id="KW-1185">Reference proteome</keyword>
<dbReference type="InterPro" id="IPR036291">
    <property type="entry name" value="NAD(P)-bd_dom_sf"/>
</dbReference>
<dbReference type="Pfam" id="PF13607">
    <property type="entry name" value="Succ_CoA_lig"/>
    <property type="match status" value="1"/>
</dbReference>
<reference evidence="4" key="1">
    <citation type="journal article" date="2019" name="Int. J. Syst. Evol. Microbiol.">
        <title>The Global Catalogue of Microorganisms (GCM) 10K type strain sequencing project: providing services to taxonomists for standard genome sequencing and annotation.</title>
        <authorList>
            <consortium name="The Broad Institute Genomics Platform"/>
            <consortium name="The Broad Institute Genome Sequencing Center for Infectious Disease"/>
            <person name="Wu L."/>
            <person name="Ma J."/>
        </authorList>
    </citation>
    <scope>NUCLEOTIDE SEQUENCE [LARGE SCALE GENOMIC DNA]</scope>
    <source>
        <strain evidence="4">JCM 10083</strain>
    </source>
</reference>
<organism evidence="3 4">
    <name type="scientific">Streptosporangium amethystogenes subsp. fukuiense</name>
    <dbReference type="NCBI Taxonomy" id="698418"/>
    <lineage>
        <taxon>Bacteria</taxon>
        <taxon>Bacillati</taxon>
        <taxon>Actinomycetota</taxon>
        <taxon>Actinomycetes</taxon>
        <taxon>Streptosporangiales</taxon>
        <taxon>Streptosporangiaceae</taxon>
        <taxon>Streptosporangium</taxon>
    </lineage>
</organism>
<dbReference type="Gene3D" id="3.40.50.261">
    <property type="entry name" value="Succinyl-CoA synthetase domains"/>
    <property type="match status" value="2"/>
</dbReference>
<dbReference type="Gene3D" id="3.40.50.720">
    <property type="entry name" value="NAD(P)-binding Rossmann-like Domain"/>
    <property type="match status" value="1"/>
</dbReference>
<comment type="caution">
    <text evidence="3">The sequence shown here is derived from an EMBL/GenBank/DDBJ whole genome shotgun (WGS) entry which is preliminary data.</text>
</comment>
<dbReference type="Pfam" id="PF13380">
    <property type="entry name" value="CoA_binding_2"/>
    <property type="match status" value="1"/>
</dbReference>
<dbReference type="RefSeq" id="WP_343964373.1">
    <property type="nucleotide sequence ID" value="NZ_BAAAGK010000023.1"/>
</dbReference>
<dbReference type="SUPFAM" id="SSF51735">
    <property type="entry name" value="NAD(P)-binding Rossmann-fold domains"/>
    <property type="match status" value="1"/>
</dbReference>
<evidence type="ECO:0000259" key="2">
    <source>
        <dbReference type="PROSITE" id="PS50975"/>
    </source>
</evidence>
<evidence type="ECO:0000313" key="4">
    <source>
        <dbReference type="Proteomes" id="UP001596514"/>
    </source>
</evidence>
<dbReference type="InterPro" id="IPR003781">
    <property type="entry name" value="CoA-bd"/>
</dbReference>
<dbReference type="Proteomes" id="UP001596514">
    <property type="component" value="Unassembled WGS sequence"/>
</dbReference>
<dbReference type="EMBL" id="JBHTEE010000001">
    <property type="protein sequence ID" value="MFC7602253.1"/>
    <property type="molecule type" value="Genomic_DNA"/>
</dbReference>
<evidence type="ECO:0000313" key="3">
    <source>
        <dbReference type="EMBL" id="MFC7602253.1"/>
    </source>
</evidence>
<dbReference type="SUPFAM" id="SSF52210">
    <property type="entry name" value="Succinyl-CoA synthetase domains"/>
    <property type="match status" value="2"/>
</dbReference>
<dbReference type="InterPro" id="IPR013815">
    <property type="entry name" value="ATP_grasp_subdomain_1"/>
</dbReference>
<dbReference type="SUPFAM" id="SSF56059">
    <property type="entry name" value="Glutathione synthetase ATP-binding domain-like"/>
    <property type="match status" value="1"/>
</dbReference>
<sequence length="706" mass="72030">MPDSGFRNLQPLLRPRSIAVVGASPRLNRGTRVLENLRRFGFEGALHVVNPKYADVLGVPCVPSVRELPDGVDLIVVAVGADSALAAVRDAGERGIRAAVLIGSGFGEGSVGSERAAELRRLLDKYDMVACGPNCYGTADLASGAAAYSGRIVDPLPLGNVALILQSGALSHAVTDSAMGRGLAASALITTGNEVSATVSDYVAWYAEDESTEVIGVFLEGLRDAPKFAAACRLARERGKAVVVVSSGRSDLGRQAAMAHTGAISGGAAALDGLLASVGAIRVSDLDEFRETVLLFSHLRRGSSAATGVGVLSISGGASGLMADAAEASGLSLPAFEPAAVDLLTELLPGFAAVNNPLDVTGSAVEDPTLLLRSLRLVADQPQIGAVVFAMNVGLSGPGQEALYRRQAEILAEVARDVETPVVLLTMTAGPLDPVIHATLSAAGVPVVMGLRPGVHALTSWLDWPRFTLAARPEVERLGGWPSPHAVASGADAMEALVSAGVPVAPFGVAAGVDEVAALVERVGTPVVLKVESPDIAHKTEAGGVVLGVTTPEEAKAAAEAMLASVESHLPGARITGILVQRMVGGQKLECLMGVVDDPQVGLVLSIAPGGILAELMGQAASRPVPVTARDVEELLDASVLGRLLAGYRGGPAYDRAALVQAAVSFSEMAASLPGLAAAEVNPLLVLPEGEGVAAVDCLLINDQAS</sequence>
<dbReference type="PROSITE" id="PS50975">
    <property type="entry name" value="ATP_GRASP"/>
    <property type="match status" value="1"/>
</dbReference>
<dbReference type="InterPro" id="IPR011761">
    <property type="entry name" value="ATP-grasp"/>
</dbReference>
<dbReference type="GO" id="GO:0016874">
    <property type="term" value="F:ligase activity"/>
    <property type="evidence" value="ECO:0007669"/>
    <property type="project" value="UniProtKB-KW"/>
</dbReference>
<dbReference type="PANTHER" id="PTHR42793:SF1">
    <property type="entry name" value="PEPTIDYL-LYSINE N-ACETYLTRANSFERASE PATZ"/>
    <property type="match status" value="1"/>
</dbReference>
<dbReference type="SMART" id="SM00881">
    <property type="entry name" value="CoA_binding"/>
    <property type="match status" value="1"/>
</dbReference>
<dbReference type="PANTHER" id="PTHR42793">
    <property type="entry name" value="COA BINDING DOMAIN CONTAINING PROTEIN"/>
    <property type="match status" value="1"/>
</dbReference>
<dbReference type="Gene3D" id="3.30.1490.20">
    <property type="entry name" value="ATP-grasp fold, A domain"/>
    <property type="match status" value="1"/>
</dbReference>
<dbReference type="InterPro" id="IPR032875">
    <property type="entry name" value="Succ_CoA_lig_flav_dom"/>
</dbReference>
<proteinExistence type="predicted"/>
<dbReference type="Pfam" id="PF19045">
    <property type="entry name" value="Ligase_CoA_2"/>
    <property type="match status" value="1"/>
</dbReference>
<keyword evidence="3" id="KW-0436">Ligase</keyword>
<evidence type="ECO:0000256" key="1">
    <source>
        <dbReference type="PROSITE-ProRule" id="PRU00409"/>
    </source>
</evidence>
<feature type="domain" description="ATP-grasp" evidence="2">
    <location>
        <begin position="494"/>
        <end position="704"/>
    </location>
</feature>
<dbReference type="Gene3D" id="3.30.470.20">
    <property type="entry name" value="ATP-grasp fold, B domain"/>
    <property type="match status" value="1"/>
</dbReference>
<name>A0ABW2T1I7_9ACTN</name>
<protein>
    <submittedName>
        <fullName evidence="3">Acetate--CoA ligase family protein</fullName>
    </submittedName>
</protein>
<dbReference type="InterPro" id="IPR043938">
    <property type="entry name" value="Ligase_CoA_dom"/>
</dbReference>
<dbReference type="Pfam" id="PF13549">
    <property type="entry name" value="ATP-grasp_5"/>
    <property type="match status" value="1"/>
</dbReference>